<evidence type="ECO:0000256" key="1">
    <source>
        <dbReference type="SAM" id="Phobius"/>
    </source>
</evidence>
<name>A0A968GDJ7_9SPIO</name>
<keyword evidence="3" id="KW-1185">Reference proteome</keyword>
<reference evidence="2" key="1">
    <citation type="submission" date="2020-03" db="EMBL/GenBank/DDBJ databases">
        <title>Spirochaetal bacteria isolated from arthropods constitute a novel genus Entomospira genus novum within the order Spirochaetales.</title>
        <authorList>
            <person name="Grana-Miraglia L."/>
            <person name="Sikutova S."/>
            <person name="Fingerle V."/>
            <person name="Sing A."/>
            <person name="Castillo-Ramirez S."/>
            <person name="Margos G."/>
            <person name="Rudolf I."/>
        </authorList>
    </citation>
    <scope>NUCLEOTIDE SEQUENCE</scope>
    <source>
        <strain evidence="2">BR208</strain>
    </source>
</reference>
<dbReference type="RefSeq" id="WP_167702801.1">
    <property type="nucleotide sequence ID" value="NZ_CP118168.1"/>
</dbReference>
<dbReference type="Proteomes" id="UP000752013">
    <property type="component" value="Unassembled WGS sequence"/>
</dbReference>
<gene>
    <name evidence="2" type="ORF">HCT46_00110</name>
</gene>
<evidence type="ECO:0000313" key="3">
    <source>
        <dbReference type="Proteomes" id="UP000752013"/>
    </source>
</evidence>
<accession>A0A968GDJ7</accession>
<sequence length="236" mass="27488">METFKSIYITVFPIIFFTILTIIVGNMLRNIYRYYAPLPKNMPKLSSAQSLKEIPSKYLRKAIKVSQQYIPTGVNHIYSYKLSDEITLSKCFATENENSESSNIFYQLQFEVAYNYFDELSIQPFTEVICMNDNEEQTYAGALDIIENSINVRKTYSSSSHANSHHTSSRVTYHVSAICIVPESFINALQKSKQIRITPFAKRGKVRLNNLHFKRQQYWLNVLTLIEHNNFSMIYK</sequence>
<keyword evidence="1" id="KW-0812">Transmembrane</keyword>
<evidence type="ECO:0000313" key="2">
    <source>
        <dbReference type="EMBL" id="NIZ46330.1"/>
    </source>
</evidence>
<feature type="transmembrane region" description="Helical" evidence="1">
    <location>
        <begin position="6"/>
        <end position="28"/>
    </location>
</feature>
<keyword evidence="1" id="KW-0472">Membrane</keyword>
<proteinExistence type="predicted"/>
<dbReference type="EMBL" id="JAATLK010000001">
    <property type="protein sequence ID" value="NIZ46330.1"/>
    <property type="molecule type" value="Genomic_DNA"/>
</dbReference>
<comment type="caution">
    <text evidence="2">The sequence shown here is derived from an EMBL/GenBank/DDBJ whole genome shotgun (WGS) entry which is preliminary data.</text>
</comment>
<protein>
    <submittedName>
        <fullName evidence="2">Uncharacterized protein</fullName>
    </submittedName>
</protein>
<organism evidence="2 3">
    <name type="scientific">Entomospira nematocerorum</name>
    <dbReference type="NCBI Taxonomy" id="2719987"/>
    <lineage>
        <taxon>Bacteria</taxon>
        <taxon>Pseudomonadati</taxon>
        <taxon>Spirochaetota</taxon>
        <taxon>Spirochaetia</taxon>
        <taxon>Spirochaetales</taxon>
        <taxon>Spirochaetaceae</taxon>
        <taxon>Entomospira</taxon>
    </lineage>
</organism>
<keyword evidence="1" id="KW-1133">Transmembrane helix</keyword>
<dbReference type="AlphaFoldDB" id="A0A968GDJ7"/>